<sequence length="481" mass="52663">MLPLDLTRAHSATNSHRVAPVQDDTTRPNAGVAGDDIRAVLPEVGPQGMQGAVLGHDGSVAELPGIGPYDFSAAQRVRDTLPMGATGTVVRVTLTHEANSPQYVIKRCPDAWHTTQTWLASRLFGALGLPTPTTFLVRGCDEVFDGPPESGRMYLASAYLPTYEDLGLWLVSDEARRAIVGQSQDEDRTRICDRARIGARVSGKVLERLCKQEGVAFWALSPRGANIHAEELKKRNDMLGLLCSMLPDVYQCELERHYIAALWLGNWDLCNVFMENVGVWRDKENLPRMMTVDFGACLEMGFQGTCKDTGYDLAVAQRAALTALPPLTSVFRRDAACFDTELAPGALSDLTQFPYGEQYAPFVRRLVDFTPGANEGVVDDELRNPTGVRAVAAEMAYRLANIHQDMLLPWASAANELACAEMGGSALPGRADARDLVRRLLSRRDSVVRLLGGEWAAKAWARAHPTRAAAIDAQQSPFMRL</sequence>
<reference evidence="2 3" key="1">
    <citation type="submission" date="2019-08" db="EMBL/GenBank/DDBJ databases">
        <authorList>
            <person name="Peeters C."/>
        </authorList>
    </citation>
    <scope>NUCLEOTIDE SEQUENCE [LARGE SCALE GENOMIC DNA]</scope>
    <source>
        <strain evidence="2 3">LMG 31114</strain>
    </source>
</reference>
<dbReference type="AlphaFoldDB" id="A0A5E4Y5L5"/>
<name>A0A5E4Y5L5_9BURK</name>
<accession>A0A5E4Y5L5</accession>
<dbReference type="GeneID" id="300406295"/>
<dbReference type="EMBL" id="CABPSK010000004">
    <property type="protein sequence ID" value="VVE43956.1"/>
    <property type="molecule type" value="Genomic_DNA"/>
</dbReference>
<evidence type="ECO:0000256" key="1">
    <source>
        <dbReference type="SAM" id="MobiDB-lite"/>
    </source>
</evidence>
<feature type="region of interest" description="Disordered" evidence="1">
    <location>
        <begin position="1"/>
        <end position="32"/>
    </location>
</feature>
<protein>
    <submittedName>
        <fullName evidence="2">Uncharacterized protein</fullName>
    </submittedName>
</protein>
<dbReference type="Proteomes" id="UP000366945">
    <property type="component" value="Unassembled WGS sequence"/>
</dbReference>
<organism evidence="2 3">
    <name type="scientific">Pandoraea pneumonica</name>
    <dbReference type="NCBI Taxonomy" id="2508299"/>
    <lineage>
        <taxon>Bacteria</taxon>
        <taxon>Pseudomonadati</taxon>
        <taxon>Pseudomonadota</taxon>
        <taxon>Betaproteobacteria</taxon>
        <taxon>Burkholderiales</taxon>
        <taxon>Burkholderiaceae</taxon>
        <taxon>Pandoraea</taxon>
    </lineage>
</organism>
<dbReference type="RefSeq" id="WP_150681505.1">
    <property type="nucleotide sequence ID" value="NZ_CABPSK010000004.1"/>
</dbReference>
<keyword evidence="3" id="KW-1185">Reference proteome</keyword>
<dbReference type="OrthoDB" id="8934796at2"/>
<proteinExistence type="predicted"/>
<evidence type="ECO:0000313" key="3">
    <source>
        <dbReference type="Proteomes" id="UP000366945"/>
    </source>
</evidence>
<evidence type="ECO:0000313" key="2">
    <source>
        <dbReference type="EMBL" id="VVE43956.1"/>
    </source>
</evidence>
<gene>
    <name evidence="2" type="ORF">PPN31114_04309</name>
</gene>